<dbReference type="Gene3D" id="1.20.1610.10">
    <property type="entry name" value="alpha-1,2-mannosidases domains"/>
    <property type="match status" value="1"/>
</dbReference>
<reference evidence="3" key="1">
    <citation type="journal article" date="2019" name="Int. J. Syst. Evol. Microbiol.">
        <title>The Global Catalogue of Microorganisms (GCM) 10K type strain sequencing project: providing services to taxonomists for standard genome sequencing and annotation.</title>
        <authorList>
            <consortium name="The Broad Institute Genomics Platform"/>
            <consortium name="The Broad Institute Genome Sequencing Center for Infectious Disease"/>
            <person name="Wu L."/>
            <person name="Ma J."/>
        </authorList>
    </citation>
    <scope>NUCLEOTIDE SEQUENCE [LARGE SCALE GENOMIC DNA]</scope>
    <source>
        <strain evidence="3">S1</strain>
    </source>
</reference>
<dbReference type="InterPro" id="IPR012939">
    <property type="entry name" value="Glyco_hydro_92"/>
</dbReference>
<dbReference type="Pfam" id="PF07971">
    <property type="entry name" value="Glyco_hydro_92"/>
    <property type="match status" value="2"/>
</dbReference>
<sequence>MSLVWTPVFDFFAQPDDIHAQTEQSTESVTPPKNVALNAKVKASGQCNEHELPEYAVDGQTDTKWCDNSGQQKKWLVLDLGKKYKMNQWVVKNACIGESGHCPFRNTNAFKLQKSADGVGWEDVDVVKDNYQTIVKRDVPTFTSRYVRLYIDQGGVQDPHARIYEFELYGTETDKELPDPELNREPVDYVDPFINTLGDNGQSNPGVTTPNGIVKLGPDSDGNAFSGYYYEDQYLEGFSHLRVDGAGCSGAGGNILMKPGIGEFTKDRSKYKERYDKKSETASPGYYGVGLDSGIDVELTASPRVGMHRYKFPQSEDAYVMIDLGNSYATMLDADLQVENGNEISGMIQARNVCDHGHYTFSYSIQFDQNFETYKTWEGDAVDDKKEHRSGTNIGVWAKFDTQEKETIQAKVGISPISVEQAKYEREHEIADWEFDKQHRKTREAWSRLLNKVEIIDGNEEYKTIFYTGLYRTFLLPTNVTSSVGTYRAARDEGRIRKTADTAADFDYYSGWTTWDDFRKFSLLSLLEPKKFENMARSLVDVYKTRGTYVQWGDGYWPNPTVRNEFAGALVLDAYVKGLDRFDAKAALKGMAIDTENYSTDEGQVSGQLEKAYSAYFPMKMAYLLGDKKTYDKYRGISASYKKLWNPTQKDNQGNIRGFFTPHAQRVNDVEKVNQYAYQGNLWTYRWFVPHDIQGLAHLSGGREKMAADLKYFFDRDEYVAVNEPDIHAPYLFNYLGKPYLTQYYARQFTTEVVTQKYHNHGLYDYPIHSRVYRADPEGFLPSMDDDAGAMSSWFVHSAMGLFPSNPGDPYYLVGSPIFPEVRLHLEGGKTFTIKANGVSSDNRYIQQATLNGANFNHTWIDYSTIMAGGTLELNMGATPNVEWAADPESAPPVLGLWDYEGLGALTRQFIEAKGGDERIIKGLVSRIDAAKKAEEQGNRKARNLHLKAYEVQIRILRGKVLTKEQANALIRWSRTFLDPVS</sequence>
<keyword evidence="2" id="KW-0326">Glycosidase</keyword>
<dbReference type="PROSITE" id="PS50022">
    <property type="entry name" value="FA58C_3"/>
    <property type="match status" value="1"/>
</dbReference>
<comment type="caution">
    <text evidence="2">The sequence shown here is derived from an EMBL/GenBank/DDBJ whole genome shotgun (WGS) entry which is preliminary data.</text>
</comment>
<dbReference type="InterPro" id="IPR008928">
    <property type="entry name" value="6-hairpin_glycosidase_sf"/>
</dbReference>
<dbReference type="InterPro" id="IPR008979">
    <property type="entry name" value="Galactose-bd-like_sf"/>
</dbReference>
<evidence type="ECO:0000313" key="3">
    <source>
        <dbReference type="Proteomes" id="UP001597282"/>
    </source>
</evidence>
<dbReference type="GO" id="GO:0016798">
    <property type="term" value="F:hydrolase activity, acting on glycosyl bonds"/>
    <property type="evidence" value="ECO:0007669"/>
    <property type="project" value="UniProtKB-KW"/>
</dbReference>
<dbReference type="InterPro" id="IPR050883">
    <property type="entry name" value="PNGase"/>
</dbReference>
<accession>A0ABW4C9U8</accession>
<dbReference type="SUPFAM" id="SSF48208">
    <property type="entry name" value="Six-hairpin glycosidases"/>
    <property type="match status" value="1"/>
</dbReference>
<dbReference type="Pfam" id="PF17678">
    <property type="entry name" value="Glyco_hydro_92N"/>
    <property type="match status" value="1"/>
</dbReference>
<gene>
    <name evidence="2" type="ORF">ACFQ4Y_11470</name>
</gene>
<evidence type="ECO:0000259" key="1">
    <source>
        <dbReference type="PROSITE" id="PS50022"/>
    </source>
</evidence>
<dbReference type="Gene3D" id="1.20.1050.60">
    <property type="entry name" value="alpha-1,2-mannosidase"/>
    <property type="match status" value="1"/>
</dbReference>
<dbReference type="EC" id="3.2.1.-" evidence="2"/>
<organism evidence="2 3">
    <name type="scientific">Kroppenstedtia sanguinis</name>
    <dbReference type="NCBI Taxonomy" id="1380684"/>
    <lineage>
        <taxon>Bacteria</taxon>
        <taxon>Bacillati</taxon>
        <taxon>Bacillota</taxon>
        <taxon>Bacilli</taxon>
        <taxon>Bacillales</taxon>
        <taxon>Thermoactinomycetaceae</taxon>
        <taxon>Kroppenstedtia</taxon>
    </lineage>
</organism>
<dbReference type="EMBL" id="JBHTNU010000010">
    <property type="protein sequence ID" value="MFD1427525.1"/>
    <property type="molecule type" value="Genomic_DNA"/>
</dbReference>
<dbReference type="Gene3D" id="2.70.98.10">
    <property type="match status" value="1"/>
</dbReference>
<dbReference type="PANTHER" id="PTHR12143:SF43">
    <property type="entry name" value="PUTATIVE-RELATED"/>
    <property type="match status" value="1"/>
</dbReference>
<dbReference type="NCBIfam" id="TIGR01180">
    <property type="entry name" value="aman2_put"/>
    <property type="match status" value="1"/>
</dbReference>
<dbReference type="Gene3D" id="3.30.2080.10">
    <property type="entry name" value="GH92 mannosidase domain"/>
    <property type="match status" value="1"/>
</dbReference>
<dbReference type="InterPro" id="IPR014718">
    <property type="entry name" value="GH-type_carb-bd"/>
</dbReference>
<dbReference type="InterPro" id="IPR000421">
    <property type="entry name" value="FA58C"/>
</dbReference>
<proteinExistence type="predicted"/>
<dbReference type="Pfam" id="PF00754">
    <property type="entry name" value="F5_F8_type_C"/>
    <property type="match status" value="1"/>
</dbReference>
<dbReference type="InterPro" id="IPR005887">
    <property type="entry name" value="GH92_a_mannosidase_put"/>
</dbReference>
<feature type="domain" description="F5/8 type C" evidence="1">
    <location>
        <begin position="24"/>
        <end position="171"/>
    </location>
</feature>
<protein>
    <submittedName>
        <fullName evidence="2">GH92 family glycosyl hydrolase</fullName>
        <ecNumber evidence="2">3.2.1.-</ecNumber>
    </submittedName>
</protein>
<dbReference type="SUPFAM" id="SSF49785">
    <property type="entry name" value="Galactose-binding domain-like"/>
    <property type="match status" value="1"/>
</dbReference>
<name>A0ABW4C9U8_9BACL</name>
<dbReference type="PANTHER" id="PTHR12143">
    <property type="entry name" value="PEPTIDE N-GLYCANASE PNGASE -RELATED"/>
    <property type="match status" value="1"/>
</dbReference>
<dbReference type="InterPro" id="IPR041371">
    <property type="entry name" value="GH92_N"/>
</dbReference>
<keyword evidence="2" id="KW-0378">Hydrolase</keyword>
<dbReference type="Proteomes" id="UP001597282">
    <property type="component" value="Unassembled WGS sequence"/>
</dbReference>
<evidence type="ECO:0000313" key="2">
    <source>
        <dbReference type="EMBL" id="MFD1427525.1"/>
    </source>
</evidence>
<keyword evidence="3" id="KW-1185">Reference proteome</keyword>
<dbReference type="Gene3D" id="2.60.120.260">
    <property type="entry name" value="Galactose-binding domain-like"/>
    <property type="match status" value="1"/>
</dbReference>